<evidence type="ECO:0000313" key="5">
    <source>
        <dbReference type="Proteomes" id="UP001165124"/>
    </source>
</evidence>
<comment type="similarity">
    <text evidence="1 2">Belongs to the anti-sigma-factor antagonist family.</text>
</comment>
<name>A0A9W6PVW2_9ACTN</name>
<dbReference type="GO" id="GO:0043856">
    <property type="term" value="F:anti-sigma factor antagonist activity"/>
    <property type="evidence" value="ECO:0007669"/>
    <property type="project" value="InterPro"/>
</dbReference>
<evidence type="ECO:0000259" key="3">
    <source>
        <dbReference type="PROSITE" id="PS50801"/>
    </source>
</evidence>
<dbReference type="InterPro" id="IPR002645">
    <property type="entry name" value="STAS_dom"/>
</dbReference>
<dbReference type="AlphaFoldDB" id="A0A9W6PVW2"/>
<comment type="caution">
    <text evidence="4">The sequence shown here is derived from an EMBL/GenBank/DDBJ whole genome shotgun (WGS) entry which is preliminary data.</text>
</comment>
<protein>
    <recommendedName>
        <fullName evidence="2">Anti-sigma factor antagonist</fullName>
    </recommendedName>
</protein>
<evidence type="ECO:0000256" key="1">
    <source>
        <dbReference type="ARBA" id="ARBA00009013"/>
    </source>
</evidence>
<evidence type="ECO:0000256" key="2">
    <source>
        <dbReference type="RuleBase" id="RU003749"/>
    </source>
</evidence>
<dbReference type="InterPro" id="IPR036513">
    <property type="entry name" value="STAS_dom_sf"/>
</dbReference>
<evidence type="ECO:0000313" key="4">
    <source>
        <dbReference type="EMBL" id="GLW64845.1"/>
    </source>
</evidence>
<dbReference type="PANTHER" id="PTHR33495:SF2">
    <property type="entry name" value="ANTI-SIGMA FACTOR ANTAGONIST TM_1081-RELATED"/>
    <property type="match status" value="1"/>
</dbReference>
<keyword evidence="5" id="KW-1185">Reference proteome</keyword>
<accession>A0A9W6PVW2</accession>
<gene>
    <name evidence="4" type="primary">rsbV</name>
    <name evidence="4" type="ORF">Arub01_30890</name>
</gene>
<dbReference type="Proteomes" id="UP001165124">
    <property type="component" value="Unassembled WGS sequence"/>
</dbReference>
<reference evidence="4" key="1">
    <citation type="submission" date="2023-02" db="EMBL/GenBank/DDBJ databases">
        <title>Actinomadura rubrobrunea NBRC 14622.</title>
        <authorList>
            <person name="Ichikawa N."/>
            <person name="Sato H."/>
            <person name="Tonouchi N."/>
        </authorList>
    </citation>
    <scope>NUCLEOTIDE SEQUENCE</scope>
    <source>
        <strain evidence="4">NBRC 14622</strain>
    </source>
</reference>
<dbReference type="Gene3D" id="3.30.750.24">
    <property type="entry name" value="STAS domain"/>
    <property type="match status" value="1"/>
</dbReference>
<dbReference type="Pfam" id="PF01740">
    <property type="entry name" value="STAS"/>
    <property type="match status" value="1"/>
</dbReference>
<dbReference type="PROSITE" id="PS50801">
    <property type="entry name" value="STAS"/>
    <property type="match status" value="1"/>
</dbReference>
<organism evidence="4 5">
    <name type="scientific">Actinomadura rubrobrunea</name>
    <dbReference type="NCBI Taxonomy" id="115335"/>
    <lineage>
        <taxon>Bacteria</taxon>
        <taxon>Bacillati</taxon>
        <taxon>Actinomycetota</taxon>
        <taxon>Actinomycetes</taxon>
        <taxon>Streptosporangiales</taxon>
        <taxon>Thermomonosporaceae</taxon>
        <taxon>Actinomadura</taxon>
    </lineage>
</organism>
<dbReference type="PANTHER" id="PTHR33495">
    <property type="entry name" value="ANTI-SIGMA FACTOR ANTAGONIST TM_1081-RELATED-RELATED"/>
    <property type="match status" value="1"/>
</dbReference>
<dbReference type="InterPro" id="IPR003658">
    <property type="entry name" value="Anti-sigma_ant"/>
</dbReference>
<dbReference type="EMBL" id="BSRZ01000006">
    <property type="protein sequence ID" value="GLW64845.1"/>
    <property type="molecule type" value="Genomic_DNA"/>
</dbReference>
<dbReference type="SUPFAM" id="SSF52091">
    <property type="entry name" value="SpoIIaa-like"/>
    <property type="match status" value="1"/>
</dbReference>
<dbReference type="CDD" id="cd07043">
    <property type="entry name" value="STAS_anti-anti-sigma_factors"/>
    <property type="match status" value="1"/>
</dbReference>
<proteinExistence type="inferred from homology"/>
<sequence>MDFDVHLMHHDRCTLVRVRGEIDVVTRPRFEQAMFEVIDTGGPMIVDMRQVTFCDSTGLNAVVAANRRAIERGVPIALVALPPRVRRVFRITGVDEFVPTYDTLREALGALSSTTPS</sequence>
<dbReference type="NCBIfam" id="TIGR00377">
    <property type="entry name" value="ant_ant_sig"/>
    <property type="match status" value="1"/>
</dbReference>
<feature type="domain" description="STAS" evidence="3">
    <location>
        <begin position="3"/>
        <end position="111"/>
    </location>
</feature>